<organism evidence="2 3">
    <name type="scientific">Araneus ventricosus</name>
    <name type="common">Orbweaver spider</name>
    <name type="synonym">Epeira ventricosa</name>
    <dbReference type="NCBI Taxonomy" id="182803"/>
    <lineage>
        <taxon>Eukaryota</taxon>
        <taxon>Metazoa</taxon>
        <taxon>Ecdysozoa</taxon>
        <taxon>Arthropoda</taxon>
        <taxon>Chelicerata</taxon>
        <taxon>Arachnida</taxon>
        <taxon>Araneae</taxon>
        <taxon>Araneomorphae</taxon>
        <taxon>Entelegynae</taxon>
        <taxon>Araneoidea</taxon>
        <taxon>Araneidae</taxon>
        <taxon>Araneus</taxon>
    </lineage>
</organism>
<keyword evidence="3" id="KW-1185">Reference proteome</keyword>
<dbReference type="AlphaFoldDB" id="A0A4Y2DPU7"/>
<evidence type="ECO:0000313" key="2">
    <source>
        <dbReference type="EMBL" id="GBM18056.1"/>
    </source>
</evidence>
<proteinExistence type="predicted"/>
<reference evidence="2 3" key="1">
    <citation type="journal article" date="2019" name="Sci. Rep.">
        <title>Orb-weaving spider Araneus ventricosus genome elucidates the spidroin gene catalogue.</title>
        <authorList>
            <person name="Kono N."/>
            <person name="Nakamura H."/>
            <person name="Ohtoshi R."/>
            <person name="Moran D.A.P."/>
            <person name="Shinohara A."/>
            <person name="Yoshida Y."/>
            <person name="Fujiwara M."/>
            <person name="Mori M."/>
            <person name="Tomita M."/>
            <person name="Arakawa K."/>
        </authorList>
    </citation>
    <scope>NUCLEOTIDE SEQUENCE [LARGE SCALE GENOMIC DNA]</scope>
</reference>
<dbReference type="InterPro" id="IPR036397">
    <property type="entry name" value="RNaseH_sf"/>
</dbReference>
<dbReference type="InterPro" id="IPR012337">
    <property type="entry name" value="RNaseH-like_sf"/>
</dbReference>
<sequence length="272" mass="31630">MSVAENYWIKRSQENEFLEEIEAIKCKREISRVSKIFLFKPFLDREELLRVGGSLQFFNLSYEKKHPALLPTRDNFTELVVWKCHERTGHAGLSETISKLRDRFFVLKGRQRVKSLISKCYLCKRFRTKPATQDMAYLPPDRIRETFSFAVIGLDYLVPLCYVEKSESRKSSILPFTCAVTRAVHLELSTDMSAPSFIRSFKKFVSRRGLFKTVYSDNARAFLKMKKECNVLDQTLNSEDVGIISLKNEELGKQMPHWGRGGLDFGRDLFAR</sequence>
<feature type="domain" description="Integrase zinc-binding" evidence="1">
    <location>
        <begin position="76"/>
        <end position="128"/>
    </location>
</feature>
<dbReference type="Gene3D" id="3.30.420.10">
    <property type="entry name" value="Ribonuclease H-like superfamily/Ribonuclease H"/>
    <property type="match status" value="1"/>
</dbReference>
<dbReference type="PANTHER" id="PTHR47331">
    <property type="entry name" value="PHD-TYPE DOMAIN-CONTAINING PROTEIN"/>
    <property type="match status" value="1"/>
</dbReference>
<evidence type="ECO:0000313" key="3">
    <source>
        <dbReference type="Proteomes" id="UP000499080"/>
    </source>
</evidence>
<name>A0A4Y2DPU7_ARAVE</name>
<protein>
    <recommendedName>
        <fullName evidence="1">Integrase zinc-binding domain-containing protein</fullName>
    </recommendedName>
</protein>
<accession>A0A4Y2DPU7</accession>
<evidence type="ECO:0000259" key="1">
    <source>
        <dbReference type="Pfam" id="PF17921"/>
    </source>
</evidence>
<dbReference type="GO" id="GO:0003676">
    <property type="term" value="F:nucleic acid binding"/>
    <property type="evidence" value="ECO:0007669"/>
    <property type="project" value="InterPro"/>
</dbReference>
<dbReference type="EMBL" id="BGPR01000398">
    <property type="protein sequence ID" value="GBM18056.1"/>
    <property type="molecule type" value="Genomic_DNA"/>
</dbReference>
<dbReference type="OrthoDB" id="6432901at2759"/>
<dbReference type="Gene3D" id="1.10.340.70">
    <property type="match status" value="1"/>
</dbReference>
<dbReference type="PANTHER" id="PTHR47331:SF1">
    <property type="entry name" value="GAG-LIKE PROTEIN"/>
    <property type="match status" value="1"/>
</dbReference>
<dbReference type="SUPFAM" id="SSF53098">
    <property type="entry name" value="Ribonuclease H-like"/>
    <property type="match status" value="1"/>
</dbReference>
<dbReference type="Pfam" id="PF17921">
    <property type="entry name" value="Integrase_H2C2"/>
    <property type="match status" value="1"/>
</dbReference>
<comment type="caution">
    <text evidence="2">The sequence shown here is derived from an EMBL/GenBank/DDBJ whole genome shotgun (WGS) entry which is preliminary data.</text>
</comment>
<dbReference type="InterPro" id="IPR041588">
    <property type="entry name" value="Integrase_H2C2"/>
</dbReference>
<dbReference type="Proteomes" id="UP000499080">
    <property type="component" value="Unassembled WGS sequence"/>
</dbReference>
<gene>
    <name evidence="2" type="ORF">AVEN_75493_1</name>
</gene>